<keyword evidence="7" id="KW-0560">Oxidoreductase</keyword>
<evidence type="ECO:0000256" key="7">
    <source>
        <dbReference type="ARBA" id="ARBA00023002"/>
    </source>
</evidence>
<evidence type="ECO:0000259" key="11">
    <source>
        <dbReference type="Pfam" id="PF07992"/>
    </source>
</evidence>
<evidence type="ECO:0000313" key="13">
    <source>
        <dbReference type="Proteomes" id="UP000062160"/>
    </source>
</evidence>
<evidence type="ECO:0000256" key="9">
    <source>
        <dbReference type="ARBA" id="ARBA00023014"/>
    </source>
</evidence>
<evidence type="ECO:0000259" key="10">
    <source>
        <dbReference type="Pfam" id="PF00724"/>
    </source>
</evidence>
<name>A0A0U9HD32_9FIRM</name>
<dbReference type="GO" id="GO:0051536">
    <property type="term" value="F:iron-sulfur cluster binding"/>
    <property type="evidence" value="ECO:0007669"/>
    <property type="project" value="UniProtKB-KW"/>
</dbReference>
<dbReference type="GO" id="GO:0046872">
    <property type="term" value="F:metal ion binding"/>
    <property type="evidence" value="ECO:0007669"/>
    <property type="project" value="UniProtKB-KW"/>
</dbReference>
<dbReference type="Pfam" id="PF00724">
    <property type="entry name" value="Oxidored_FMN"/>
    <property type="match status" value="1"/>
</dbReference>
<keyword evidence="6" id="KW-0479">Metal-binding</keyword>
<protein>
    <submittedName>
        <fullName evidence="12">2-enoate reductase</fullName>
    </submittedName>
</protein>
<evidence type="ECO:0000256" key="8">
    <source>
        <dbReference type="ARBA" id="ARBA00023004"/>
    </source>
</evidence>
<feature type="domain" description="NADH:flavin oxidoreductase/NADH oxidase N-terminal" evidence="10">
    <location>
        <begin position="5"/>
        <end position="339"/>
    </location>
</feature>
<evidence type="ECO:0000256" key="1">
    <source>
        <dbReference type="ARBA" id="ARBA00001917"/>
    </source>
</evidence>
<keyword evidence="5" id="KW-0288">FMN</keyword>
<dbReference type="RefSeq" id="WP_059031782.1">
    <property type="nucleotide sequence ID" value="NZ_BSDN01000003.1"/>
</dbReference>
<dbReference type="SUPFAM" id="SSF51905">
    <property type="entry name" value="FAD/NAD(P)-binding domain"/>
    <property type="match status" value="1"/>
</dbReference>
<dbReference type="EMBL" id="DF977000">
    <property type="protein sequence ID" value="GAQ24706.1"/>
    <property type="molecule type" value="Genomic_DNA"/>
</dbReference>
<evidence type="ECO:0000256" key="2">
    <source>
        <dbReference type="ARBA" id="ARBA00001966"/>
    </source>
</evidence>
<reference evidence="12" key="1">
    <citation type="journal article" date="2016" name="Genome Announc.">
        <title>Draft Genome Sequence of the Syntrophic Lactate-Degrading Bacterium Tepidanaerobacter syntrophicus JLT.</title>
        <authorList>
            <person name="Matsuura N."/>
            <person name="Ohashi A."/>
            <person name="Tourlousse D.M."/>
            <person name="Sekiguchi Y."/>
        </authorList>
    </citation>
    <scope>NUCLEOTIDE SEQUENCE [LARGE SCALE GENOMIC DNA]</scope>
    <source>
        <strain evidence="12">JL</strain>
    </source>
</reference>
<sequence length="647" mass="71337">MKYPKLFEPANIGSMTLKNRIVLSPLHANFTVCDKYTDRFVKYYEERAKGGAGLIITAHIKAEKDIDPYPKTFGYPIFDSAAEIKYFTDLTETVHKYGTKIAIELSPGTGRIADEPLPDKRPVGPSEIPLLTMPDVKTRELTKDEIKQLVKSYGKAAGLAKAAGFDAIYVHFLAYLGDQFLSSCWNHRQDEYGGSLENRMRFLLECIESVRANVGDDFPLIVGIALDHGFAGGRELEETIEIAKRLEPLNIGALHLRRGSYDAMSLLIPTPYVKDGIAVDYAYEVKKAVNIPIIVDGKLPNAAYCEKLLEEGKTDFVGIARQFVTDPYWPKKAKAGKEDDILPCIRCVQCINRVFFSKSSACSVNPQFGREFEGPLPKTKEPKQVLVAGAGPAGMTVAKFLAERGHSVILAEKSGELGGHLIEAAVPAYKKETAAYLRWLKKQVEENPNVDIRLNTEVTPEFVSSVRPDAVVVCTGSAPYVPAVPGIDRSNVKLATNLLVNYKDEEVGDKIVIVGAGLVGCETALFLKEQGKKDITLVDMLPEVAQDVIYLARLSLLEKLQEEQINSRTGLKLKEIIPEGIIVENEKGETQTINADTVIIATGLTSDNKLYESLKDETEEIYAIGDCISPRKFIDAVQEAYAIAKII</sequence>
<dbReference type="Gene3D" id="3.40.50.720">
    <property type="entry name" value="NAD(P)-binding Rossmann-like Domain"/>
    <property type="match status" value="1"/>
</dbReference>
<evidence type="ECO:0000313" key="12">
    <source>
        <dbReference type="EMBL" id="GAQ24706.1"/>
    </source>
</evidence>
<comment type="cofactor">
    <cofactor evidence="2">
        <name>[4Fe-4S] cluster</name>
        <dbReference type="ChEBI" id="CHEBI:49883"/>
    </cofactor>
</comment>
<dbReference type="InterPro" id="IPR051793">
    <property type="entry name" value="NADH:flavin_oxidoreductase"/>
</dbReference>
<dbReference type="Proteomes" id="UP000062160">
    <property type="component" value="Unassembled WGS sequence"/>
</dbReference>
<dbReference type="CDD" id="cd02803">
    <property type="entry name" value="OYE_like_FMN_family"/>
    <property type="match status" value="1"/>
</dbReference>
<dbReference type="PANTHER" id="PTHR42917:SF2">
    <property type="entry name" value="2,4-DIENOYL-COA REDUCTASE [(2E)-ENOYL-COA-PRODUCING]"/>
    <property type="match status" value="1"/>
</dbReference>
<dbReference type="InterPro" id="IPR013785">
    <property type="entry name" value="Aldolase_TIM"/>
</dbReference>
<dbReference type="InterPro" id="IPR036188">
    <property type="entry name" value="FAD/NAD-bd_sf"/>
</dbReference>
<dbReference type="Pfam" id="PF07992">
    <property type="entry name" value="Pyr_redox_2"/>
    <property type="match status" value="1"/>
</dbReference>
<gene>
    <name evidence="12" type="ORF">TSYNT_685</name>
</gene>
<feature type="domain" description="FAD/NAD(P)-binding" evidence="11">
    <location>
        <begin position="384"/>
        <end position="640"/>
    </location>
</feature>
<dbReference type="SUPFAM" id="SSF51395">
    <property type="entry name" value="FMN-linked oxidoreductases"/>
    <property type="match status" value="1"/>
</dbReference>
<evidence type="ECO:0000256" key="6">
    <source>
        <dbReference type="ARBA" id="ARBA00022723"/>
    </source>
</evidence>
<evidence type="ECO:0000256" key="4">
    <source>
        <dbReference type="ARBA" id="ARBA00022630"/>
    </source>
</evidence>
<keyword evidence="4" id="KW-0285">Flavoprotein</keyword>
<dbReference type="AlphaFoldDB" id="A0A0U9HD32"/>
<dbReference type="PANTHER" id="PTHR42917">
    <property type="entry name" value="2,4-DIENOYL-COA REDUCTASE"/>
    <property type="match status" value="1"/>
</dbReference>
<dbReference type="InterPro" id="IPR023753">
    <property type="entry name" value="FAD/NAD-binding_dom"/>
</dbReference>
<accession>A0A0U9HD32</accession>
<dbReference type="Gene3D" id="3.50.50.60">
    <property type="entry name" value="FAD/NAD(P)-binding domain"/>
    <property type="match status" value="1"/>
</dbReference>
<dbReference type="STRING" id="224999.GCA_001485475_00712"/>
<dbReference type="Gene3D" id="3.20.20.70">
    <property type="entry name" value="Aldolase class I"/>
    <property type="match status" value="1"/>
</dbReference>
<organism evidence="12">
    <name type="scientific">Tepidanaerobacter syntrophicus</name>
    <dbReference type="NCBI Taxonomy" id="224999"/>
    <lineage>
        <taxon>Bacteria</taxon>
        <taxon>Bacillati</taxon>
        <taxon>Bacillota</taxon>
        <taxon>Clostridia</taxon>
        <taxon>Thermosediminibacterales</taxon>
        <taxon>Tepidanaerobacteraceae</taxon>
        <taxon>Tepidanaerobacter</taxon>
    </lineage>
</organism>
<keyword evidence="8" id="KW-0408">Iron</keyword>
<evidence type="ECO:0000256" key="5">
    <source>
        <dbReference type="ARBA" id="ARBA00022643"/>
    </source>
</evidence>
<dbReference type="OrthoDB" id="9772736at2"/>
<proteinExistence type="inferred from homology"/>
<dbReference type="GO" id="GO:0016491">
    <property type="term" value="F:oxidoreductase activity"/>
    <property type="evidence" value="ECO:0007669"/>
    <property type="project" value="UniProtKB-KW"/>
</dbReference>
<comment type="similarity">
    <text evidence="3">In the N-terminal section; belongs to the NADH:flavin oxidoreductase/NADH oxidase family.</text>
</comment>
<comment type="cofactor">
    <cofactor evidence="1">
        <name>FMN</name>
        <dbReference type="ChEBI" id="CHEBI:58210"/>
    </cofactor>
</comment>
<dbReference type="PRINTS" id="PR00469">
    <property type="entry name" value="PNDRDTASEII"/>
</dbReference>
<dbReference type="InterPro" id="IPR001155">
    <property type="entry name" value="OxRdtase_FMN_N"/>
</dbReference>
<keyword evidence="13" id="KW-1185">Reference proteome</keyword>
<dbReference type="GO" id="GO:0010181">
    <property type="term" value="F:FMN binding"/>
    <property type="evidence" value="ECO:0007669"/>
    <property type="project" value="InterPro"/>
</dbReference>
<dbReference type="PRINTS" id="PR00368">
    <property type="entry name" value="FADPNR"/>
</dbReference>
<evidence type="ECO:0000256" key="3">
    <source>
        <dbReference type="ARBA" id="ARBA00011048"/>
    </source>
</evidence>
<keyword evidence="9" id="KW-0411">Iron-sulfur</keyword>